<dbReference type="InterPro" id="IPR015946">
    <property type="entry name" value="KH_dom-like_a/b"/>
</dbReference>
<dbReference type="GO" id="GO:0004601">
    <property type="term" value="F:peroxidase activity"/>
    <property type="evidence" value="ECO:0007669"/>
    <property type="project" value="UniProtKB-KW"/>
</dbReference>
<proteinExistence type="predicted"/>
<evidence type="ECO:0000313" key="1">
    <source>
        <dbReference type="EMBL" id="MFE3869999.1"/>
    </source>
</evidence>
<dbReference type="EMBL" id="JBHZPY010000001">
    <property type="protein sequence ID" value="MFE3869999.1"/>
    <property type="molecule type" value="Genomic_DNA"/>
</dbReference>
<evidence type="ECO:0000313" key="2">
    <source>
        <dbReference type="Proteomes" id="UP001600107"/>
    </source>
</evidence>
<dbReference type="PANTHER" id="PTHR39624:SF2">
    <property type="entry name" value="OSMC-LIKE PROTEIN"/>
    <property type="match status" value="1"/>
</dbReference>
<dbReference type="SUPFAM" id="SSF82784">
    <property type="entry name" value="OsmC-like"/>
    <property type="match status" value="1"/>
</dbReference>
<keyword evidence="1" id="KW-0560">Oxidoreductase</keyword>
<sequence>MKKLLEKDISGHIGTQKYLCTISWRNGQLIMDEPESIDGNDLGPDPYSTLLASLAGCTLSTLRMYIDRKGWLIPEINITLNATQETGNEMTTIISRNISFPTEITPEQKERLFMIAEKCPVSRILKGTITINTTL</sequence>
<dbReference type="PANTHER" id="PTHR39624">
    <property type="entry name" value="PROTEIN INVOLVED IN RIMO-MEDIATED BETA-METHYLTHIOLATION OF RIBOSOMAL PROTEIN S12 YCAO"/>
    <property type="match status" value="1"/>
</dbReference>
<dbReference type="Proteomes" id="UP001600107">
    <property type="component" value="Unassembled WGS sequence"/>
</dbReference>
<dbReference type="InterPro" id="IPR036102">
    <property type="entry name" value="OsmC/Ohrsf"/>
</dbReference>
<keyword evidence="2" id="KW-1185">Reference proteome</keyword>
<organism evidence="1 2">
    <name type="scientific">Flavobacterium zhoui</name>
    <dbReference type="NCBI Taxonomy" id="3230414"/>
    <lineage>
        <taxon>Bacteria</taxon>
        <taxon>Pseudomonadati</taxon>
        <taxon>Bacteroidota</taxon>
        <taxon>Flavobacteriia</taxon>
        <taxon>Flavobacteriales</taxon>
        <taxon>Flavobacteriaceae</taxon>
        <taxon>Flavobacterium</taxon>
    </lineage>
</organism>
<gene>
    <name evidence="1" type="ORF">ACFX5F_02030</name>
</gene>
<protein>
    <submittedName>
        <fullName evidence="1">OsmC family protein</fullName>
        <ecNumber evidence="1">1.11.1.-</ecNumber>
    </submittedName>
</protein>
<reference evidence="1 2" key="1">
    <citation type="submission" date="2024-06" db="EMBL/GenBank/DDBJ databases">
        <title>Flavobacterium spp. isolated from glacier.</title>
        <authorList>
            <person name="Han D."/>
        </authorList>
    </citation>
    <scope>NUCLEOTIDE SEQUENCE [LARGE SCALE GENOMIC DNA]</scope>
    <source>
        <strain evidence="1 2">ZS1P70</strain>
    </source>
</reference>
<dbReference type="InterPro" id="IPR003718">
    <property type="entry name" value="OsmC/Ohr_fam"/>
</dbReference>
<dbReference type="Gene3D" id="3.30.300.20">
    <property type="match status" value="1"/>
</dbReference>
<name>A0ABW6I310_9FLAO</name>
<dbReference type="EC" id="1.11.1.-" evidence="1"/>
<dbReference type="RefSeq" id="WP_379849422.1">
    <property type="nucleotide sequence ID" value="NZ_JBHZPY010000001.1"/>
</dbReference>
<keyword evidence="1" id="KW-0575">Peroxidase</keyword>
<dbReference type="Pfam" id="PF02566">
    <property type="entry name" value="OsmC"/>
    <property type="match status" value="1"/>
</dbReference>
<comment type="caution">
    <text evidence="1">The sequence shown here is derived from an EMBL/GenBank/DDBJ whole genome shotgun (WGS) entry which is preliminary data.</text>
</comment>
<accession>A0ABW6I310</accession>